<feature type="region of interest" description="Disordered" evidence="1">
    <location>
        <begin position="1"/>
        <end position="22"/>
    </location>
</feature>
<dbReference type="EMBL" id="JACOPL010000008">
    <property type="protein sequence ID" value="MBC5725679.1"/>
    <property type="molecule type" value="Genomic_DNA"/>
</dbReference>
<evidence type="ECO:0000313" key="2">
    <source>
        <dbReference type="EMBL" id="MBC5725679.1"/>
    </source>
</evidence>
<reference evidence="2" key="1">
    <citation type="submission" date="2020-08" db="EMBL/GenBank/DDBJ databases">
        <title>Genome public.</title>
        <authorList>
            <person name="Liu C."/>
            <person name="Sun Q."/>
        </authorList>
    </citation>
    <scope>NUCLEOTIDE SEQUENCE</scope>
    <source>
        <strain evidence="2">NSJ-28</strain>
    </source>
</reference>
<organism evidence="2 3">
    <name type="scientific">Agathobaculum faecis</name>
    <dbReference type="NCBI Taxonomy" id="2763013"/>
    <lineage>
        <taxon>Bacteria</taxon>
        <taxon>Bacillati</taxon>
        <taxon>Bacillota</taxon>
        <taxon>Clostridia</taxon>
        <taxon>Eubacteriales</taxon>
        <taxon>Butyricicoccaceae</taxon>
        <taxon>Agathobaculum</taxon>
    </lineage>
</organism>
<sequence>MAKNYKEDFDYSEAIANTQDAGKRQELLAERQNKIDTEGLAGKVASNEAVSTWNGNYRPYSVSSGSSGGGGGASAGASALNRLYEAAEQARLKRFEAARERIAQQLERNLASIESDYTAGMAQTDINARQSVLSNEEKLAALGLNMGARGSAATSGAAETSRISIDNQYRSDLNALGQARLKARAAAQDSAAGQEAALEIDYYAAAESAALSQAQAQLAQFNADRDYSLSVAGLTGFLNGTPTLNWRNYQLSVDDAADSAQTQAFEQALSRWKTNGYVLQRDAAILGVPAGTPTSDVSYQNASLALQKWKAGYWY</sequence>
<protein>
    <submittedName>
        <fullName evidence="2">Uncharacterized protein</fullName>
    </submittedName>
</protein>
<accession>A0A923LV22</accession>
<evidence type="ECO:0000256" key="1">
    <source>
        <dbReference type="SAM" id="MobiDB-lite"/>
    </source>
</evidence>
<dbReference type="AlphaFoldDB" id="A0A923LV22"/>
<evidence type="ECO:0000313" key="3">
    <source>
        <dbReference type="Proteomes" id="UP000606499"/>
    </source>
</evidence>
<dbReference type="Proteomes" id="UP000606499">
    <property type="component" value="Unassembled WGS sequence"/>
</dbReference>
<gene>
    <name evidence="2" type="ORF">H8S45_09455</name>
</gene>
<name>A0A923LV22_9FIRM</name>
<dbReference type="RefSeq" id="WP_054326927.1">
    <property type="nucleotide sequence ID" value="NZ_JACOPL010000008.1"/>
</dbReference>
<proteinExistence type="predicted"/>
<comment type="caution">
    <text evidence="2">The sequence shown here is derived from an EMBL/GenBank/DDBJ whole genome shotgun (WGS) entry which is preliminary data.</text>
</comment>
<keyword evidence="3" id="KW-1185">Reference proteome</keyword>